<reference evidence="2" key="1">
    <citation type="journal article" date="2020" name="mSystems">
        <title>Genome- and Community-Level Interaction Insights into Carbon Utilization and Element Cycling Functions of Hydrothermarchaeota in Hydrothermal Sediment.</title>
        <authorList>
            <person name="Zhou Z."/>
            <person name="Liu Y."/>
            <person name="Xu W."/>
            <person name="Pan J."/>
            <person name="Luo Z.H."/>
            <person name="Li M."/>
        </authorList>
    </citation>
    <scope>NUCLEOTIDE SEQUENCE [LARGE SCALE GENOMIC DNA]</scope>
    <source>
        <strain evidence="2">SpSt-613</strain>
        <strain evidence="1">SpSt-669</strain>
    </source>
</reference>
<evidence type="ECO:0000313" key="2">
    <source>
        <dbReference type="EMBL" id="HGN90948.1"/>
    </source>
</evidence>
<proteinExistence type="predicted"/>
<sequence length="156" mass="17440">MSRETIVTVRIRHGGNEVEFSGDREEVWAMVNRYFSECLGPIEAVAKLSGQVDLSKLLERLVGKVVVNNGGIDVLAEADTKKRIVYCLAGAYAGRRLGLLDTDGLTPKRVAQILHIDEKVARARLSDLWREGVVDRDEEGRYFFKPSTGMKIFEGE</sequence>
<organism evidence="2">
    <name type="scientific">Caldiarchaeum subterraneum</name>
    <dbReference type="NCBI Taxonomy" id="311458"/>
    <lineage>
        <taxon>Archaea</taxon>
        <taxon>Nitrososphaerota</taxon>
        <taxon>Candidatus Caldarchaeales</taxon>
        <taxon>Candidatus Caldarchaeaceae</taxon>
        <taxon>Candidatus Caldarchaeum</taxon>
    </lineage>
</organism>
<dbReference type="AlphaFoldDB" id="A0A7C4I6U6"/>
<dbReference type="EMBL" id="DTCM01000006">
    <property type="protein sequence ID" value="HGL40148.1"/>
    <property type="molecule type" value="Genomic_DNA"/>
</dbReference>
<evidence type="ECO:0000313" key="1">
    <source>
        <dbReference type="EMBL" id="HGL40148.1"/>
    </source>
</evidence>
<dbReference type="EMBL" id="DTAD01000081">
    <property type="protein sequence ID" value="HGN90948.1"/>
    <property type="molecule type" value="Genomic_DNA"/>
</dbReference>
<accession>A0A7C4I6U6</accession>
<gene>
    <name evidence="2" type="ORF">ENT82_07505</name>
    <name evidence="1" type="ORF">ENU43_00545</name>
</gene>
<name>A0A7C4I6U6_CALS0</name>
<comment type="caution">
    <text evidence="2">The sequence shown here is derived from an EMBL/GenBank/DDBJ whole genome shotgun (WGS) entry which is preliminary data.</text>
</comment>
<protein>
    <submittedName>
        <fullName evidence="2">Uncharacterized protein</fullName>
    </submittedName>
</protein>